<dbReference type="RefSeq" id="WP_345555855.1">
    <property type="nucleotide sequence ID" value="NZ_BAABIK010000005.1"/>
</dbReference>
<gene>
    <name evidence="2" type="ORF">GCM10023224_13320</name>
</gene>
<evidence type="ECO:0000259" key="1">
    <source>
        <dbReference type="Pfam" id="PF00733"/>
    </source>
</evidence>
<comment type="caution">
    <text evidence="2">The sequence shown here is derived from an EMBL/GenBank/DDBJ whole genome shotgun (WGS) entry which is preliminary data.</text>
</comment>
<protein>
    <recommendedName>
        <fullName evidence="1">Asparagine synthetase domain-containing protein</fullName>
    </recommendedName>
</protein>
<evidence type="ECO:0000313" key="2">
    <source>
        <dbReference type="EMBL" id="GAA4934139.1"/>
    </source>
</evidence>
<dbReference type="InterPro" id="IPR001962">
    <property type="entry name" value="Asn_synthase"/>
</dbReference>
<dbReference type="Proteomes" id="UP001499993">
    <property type="component" value="Unassembled WGS sequence"/>
</dbReference>
<keyword evidence="3" id="KW-1185">Reference proteome</keyword>
<dbReference type="Gene3D" id="3.40.50.620">
    <property type="entry name" value="HUPs"/>
    <property type="match status" value="1"/>
</dbReference>
<name>A0ABP9GCX4_9ACTN</name>
<proteinExistence type="predicted"/>
<dbReference type="EMBL" id="BAABIK010000005">
    <property type="protein sequence ID" value="GAA4934139.1"/>
    <property type="molecule type" value="Genomic_DNA"/>
</dbReference>
<organism evidence="2 3">
    <name type="scientific">Streptomonospora halophila</name>
    <dbReference type="NCBI Taxonomy" id="427369"/>
    <lineage>
        <taxon>Bacteria</taxon>
        <taxon>Bacillati</taxon>
        <taxon>Actinomycetota</taxon>
        <taxon>Actinomycetes</taxon>
        <taxon>Streptosporangiales</taxon>
        <taxon>Nocardiopsidaceae</taxon>
        <taxon>Streptomonospora</taxon>
    </lineage>
</organism>
<reference evidence="3" key="1">
    <citation type="journal article" date="2019" name="Int. J. Syst. Evol. Microbiol.">
        <title>The Global Catalogue of Microorganisms (GCM) 10K type strain sequencing project: providing services to taxonomists for standard genome sequencing and annotation.</title>
        <authorList>
            <consortium name="The Broad Institute Genomics Platform"/>
            <consortium name="The Broad Institute Genome Sequencing Center for Infectious Disease"/>
            <person name="Wu L."/>
            <person name="Ma J."/>
        </authorList>
    </citation>
    <scope>NUCLEOTIDE SEQUENCE [LARGE SCALE GENOMIC DNA]</scope>
    <source>
        <strain evidence="3">JCM 18123</strain>
    </source>
</reference>
<dbReference type="Pfam" id="PF00733">
    <property type="entry name" value="Asn_synthase"/>
    <property type="match status" value="1"/>
</dbReference>
<dbReference type="SUPFAM" id="SSF52402">
    <property type="entry name" value="Adenine nucleotide alpha hydrolases-like"/>
    <property type="match status" value="1"/>
</dbReference>
<sequence length="618" mass="69326">MRFYLALASAAPDGAAPIPEHVVAAARALAQRVLPVPPQTLRHTAWQAPRHNIALLAWTNEPEHEWLPEPLAATRDESGEGVLGYSGYLADPASLRALLDLGGDADPGPLVDRTGGAFGVFRATPAGVDAVTTITRNDPVYYTERSRLHVVGNRAALVHLVARAAEDGPDARLPPTPEYDIPPMQALVRHGFYLTDHTPFRGTTTLTECATLRIRDGVARTAARDLPTPEPAPRGRRARRERVRALADALLESVEPVRRHDEAISLSLTGGRDSRLVAAVLHAAKIPFRATTRGFDDHPDVVLARRICERLGVADHRVQAPELDGDDAVLAEHPLPRTARLVRMTEGMNSAFENVIAPGEFLVEARLSGSGGEALRGGWLNDQQSLDREGLLKKFNTITRAQTPLMTPQAKAEGDRLYTAYTEEFDELTVGLDRMFLRFRSGRWLPGSRTATLIGYCMYHPFLDHRVRWEAMRLSPDWRWSEEVVFQLLTHLAPDLARLPVADRPWRFDQRRMLNPLRRRARRRRHALKARTTAGGFDWRRKLSADYVAPMRERILDTPELFELVDKGRIEELLHQDPVSRPQQVWHLYSMAVLLSDEWLSPAPPADEHAERIRIPIR</sequence>
<feature type="domain" description="Asparagine synthetase" evidence="1">
    <location>
        <begin position="246"/>
        <end position="599"/>
    </location>
</feature>
<evidence type="ECO:0000313" key="3">
    <source>
        <dbReference type="Proteomes" id="UP001499993"/>
    </source>
</evidence>
<accession>A0ABP9GCX4</accession>
<dbReference type="InterPro" id="IPR014729">
    <property type="entry name" value="Rossmann-like_a/b/a_fold"/>
</dbReference>